<evidence type="ECO:0000313" key="3">
    <source>
        <dbReference type="Ensembl" id="ENSECRP00000033683.1"/>
    </source>
</evidence>
<reference evidence="3" key="2">
    <citation type="submission" date="2025-08" db="UniProtKB">
        <authorList>
            <consortium name="Ensembl"/>
        </authorList>
    </citation>
    <scope>IDENTIFICATION</scope>
</reference>
<reference evidence="3" key="3">
    <citation type="submission" date="2025-09" db="UniProtKB">
        <authorList>
            <consortium name="Ensembl"/>
        </authorList>
    </citation>
    <scope>IDENTIFICATION</scope>
</reference>
<dbReference type="SUPFAM" id="SSF48726">
    <property type="entry name" value="Immunoglobulin"/>
    <property type="match status" value="1"/>
</dbReference>
<feature type="region of interest" description="Disordered" evidence="1">
    <location>
        <begin position="84"/>
        <end position="113"/>
    </location>
</feature>
<dbReference type="PROSITE" id="PS50835">
    <property type="entry name" value="IG_LIKE"/>
    <property type="match status" value="1"/>
</dbReference>
<feature type="compositionally biased region" description="Low complexity" evidence="1">
    <location>
        <begin position="84"/>
        <end position="95"/>
    </location>
</feature>
<proteinExistence type="predicted"/>
<dbReference type="Ensembl" id="ENSECRT00000034414.1">
    <property type="protein sequence ID" value="ENSECRP00000033683.1"/>
    <property type="gene ID" value="ENSECRG00000022807.1"/>
</dbReference>
<feature type="compositionally biased region" description="Polar residues" evidence="1">
    <location>
        <begin position="96"/>
        <end position="106"/>
    </location>
</feature>
<evidence type="ECO:0000259" key="2">
    <source>
        <dbReference type="PROSITE" id="PS50835"/>
    </source>
</evidence>
<dbReference type="CDD" id="cd00096">
    <property type="entry name" value="Ig"/>
    <property type="match status" value="1"/>
</dbReference>
<dbReference type="InterPro" id="IPR013783">
    <property type="entry name" value="Ig-like_fold"/>
</dbReference>
<sequence length="113" mass="12504">FSKLVKPDGLIFEGDQMSLHCKVDGDPVGWTYELYGSGATYPYKRHTDSTFIISPVTLSHNGGYRCRAVKGHAQSTLLSTILNNNNNNPPLSQTLRHPSSQLSSNVWAHPESF</sequence>
<dbReference type="InterPro" id="IPR036179">
    <property type="entry name" value="Ig-like_dom_sf"/>
</dbReference>
<evidence type="ECO:0000256" key="1">
    <source>
        <dbReference type="SAM" id="MobiDB-lite"/>
    </source>
</evidence>
<organism evidence="3 4">
    <name type="scientific">Erpetoichthys calabaricus</name>
    <name type="common">Rope fish</name>
    <name type="synonym">Calamoichthys calabaricus</name>
    <dbReference type="NCBI Taxonomy" id="27687"/>
    <lineage>
        <taxon>Eukaryota</taxon>
        <taxon>Metazoa</taxon>
        <taxon>Chordata</taxon>
        <taxon>Craniata</taxon>
        <taxon>Vertebrata</taxon>
        <taxon>Euteleostomi</taxon>
        <taxon>Actinopterygii</taxon>
        <taxon>Polypteriformes</taxon>
        <taxon>Polypteridae</taxon>
        <taxon>Erpetoichthys</taxon>
    </lineage>
</organism>
<accession>A0A8C4TPY6</accession>
<dbReference type="InterPro" id="IPR007110">
    <property type="entry name" value="Ig-like_dom"/>
</dbReference>
<dbReference type="AlphaFoldDB" id="A0A8C4TPY6"/>
<name>A0A8C4TPY6_ERPCA</name>
<evidence type="ECO:0000313" key="4">
    <source>
        <dbReference type="Proteomes" id="UP000694620"/>
    </source>
</evidence>
<keyword evidence="4" id="KW-1185">Reference proteome</keyword>
<protein>
    <recommendedName>
        <fullName evidence="2">Ig-like domain-containing protein</fullName>
    </recommendedName>
</protein>
<dbReference type="Pfam" id="PF13927">
    <property type="entry name" value="Ig_3"/>
    <property type="match status" value="1"/>
</dbReference>
<dbReference type="Gene3D" id="2.60.40.10">
    <property type="entry name" value="Immunoglobulins"/>
    <property type="match status" value="1"/>
</dbReference>
<reference evidence="3" key="1">
    <citation type="submission" date="2021-06" db="EMBL/GenBank/DDBJ databases">
        <authorList>
            <consortium name="Wellcome Sanger Institute Data Sharing"/>
        </authorList>
    </citation>
    <scope>NUCLEOTIDE SEQUENCE [LARGE SCALE GENOMIC DNA]</scope>
</reference>
<dbReference type="InterPro" id="IPR003599">
    <property type="entry name" value="Ig_sub"/>
</dbReference>
<feature type="domain" description="Ig-like" evidence="2">
    <location>
        <begin position="1"/>
        <end position="79"/>
    </location>
</feature>
<dbReference type="SMART" id="SM00409">
    <property type="entry name" value="IG"/>
    <property type="match status" value="1"/>
</dbReference>
<dbReference type="Proteomes" id="UP000694620">
    <property type="component" value="Chromosome 16"/>
</dbReference>